<dbReference type="Proteomes" id="UP000019141">
    <property type="component" value="Unassembled WGS sequence"/>
</dbReference>
<keyword evidence="4 6" id="KW-0808">Transferase</keyword>
<dbReference type="Gene3D" id="3.40.640.10">
    <property type="entry name" value="Type I PLP-dependent aspartate aminotransferase-like (Major domain)"/>
    <property type="match status" value="1"/>
</dbReference>
<evidence type="ECO:0000313" key="8">
    <source>
        <dbReference type="EMBL" id="ETW99053.1"/>
    </source>
</evidence>
<evidence type="ECO:0000256" key="6">
    <source>
        <dbReference type="RuleBase" id="RU000481"/>
    </source>
</evidence>
<proteinExistence type="inferred from homology"/>
<gene>
    <name evidence="8" type="ORF">ETSY1_16360</name>
</gene>
<protein>
    <recommendedName>
        <fullName evidence="6">Aminotransferase</fullName>
        <ecNumber evidence="6">2.6.1.-</ecNumber>
    </recommendedName>
</protein>
<comment type="cofactor">
    <cofactor evidence="1 6">
        <name>pyridoxal 5'-phosphate</name>
        <dbReference type="ChEBI" id="CHEBI:597326"/>
    </cofactor>
</comment>
<name>W4LLS3_ENTF1</name>
<dbReference type="InterPro" id="IPR015422">
    <property type="entry name" value="PyrdxlP-dep_Trfase_small"/>
</dbReference>
<keyword evidence="5" id="KW-0663">Pyridoxal phosphate</keyword>
<keyword evidence="3 6" id="KW-0032">Aminotransferase</keyword>
<dbReference type="GO" id="GO:0008483">
    <property type="term" value="F:transaminase activity"/>
    <property type="evidence" value="ECO:0007669"/>
    <property type="project" value="UniProtKB-KW"/>
</dbReference>
<feature type="domain" description="Aminotransferase class I/classII large" evidence="7">
    <location>
        <begin position="31"/>
        <end position="388"/>
    </location>
</feature>
<dbReference type="EC" id="2.6.1.-" evidence="6"/>
<dbReference type="InterPro" id="IPR004838">
    <property type="entry name" value="NHTrfase_class1_PyrdxlP-BS"/>
</dbReference>
<evidence type="ECO:0000256" key="4">
    <source>
        <dbReference type="ARBA" id="ARBA00022679"/>
    </source>
</evidence>
<dbReference type="InterPro" id="IPR050596">
    <property type="entry name" value="AspAT/PAT-like"/>
</dbReference>
<dbReference type="SUPFAM" id="SSF53383">
    <property type="entry name" value="PLP-dependent transferases"/>
    <property type="match status" value="1"/>
</dbReference>
<dbReference type="CDD" id="cd00609">
    <property type="entry name" value="AAT_like"/>
    <property type="match status" value="1"/>
</dbReference>
<keyword evidence="9" id="KW-1185">Reference proteome</keyword>
<organism evidence="8 9">
    <name type="scientific">Entotheonella factor</name>
    <dbReference type="NCBI Taxonomy" id="1429438"/>
    <lineage>
        <taxon>Bacteria</taxon>
        <taxon>Pseudomonadati</taxon>
        <taxon>Nitrospinota/Tectimicrobiota group</taxon>
        <taxon>Candidatus Tectimicrobiota</taxon>
        <taxon>Candidatus Entotheonellia</taxon>
        <taxon>Candidatus Entotheonellales</taxon>
        <taxon>Candidatus Entotheonellaceae</taxon>
        <taxon>Candidatus Entotheonella</taxon>
    </lineage>
</organism>
<dbReference type="InterPro" id="IPR015421">
    <property type="entry name" value="PyrdxlP-dep_Trfase_major"/>
</dbReference>
<comment type="similarity">
    <text evidence="2 6">Belongs to the class-I pyridoxal-phosphate-dependent aminotransferase family.</text>
</comment>
<dbReference type="PANTHER" id="PTHR46383:SF1">
    <property type="entry name" value="ASPARTATE AMINOTRANSFERASE"/>
    <property type="match status" value="1"/>
</dbReference>
<dbReference type="PATRIC" id="fig|1429438.4.peg.3227"/>
<reference evidence="8 9" key="1">
    <citation type="journal article" date="2014" name="Nature">
        <title>An environmental bacterial taxon with a large and distinct metabolic repertoire.</title>
        <authorList>
            <person name="Wilson M.C."/>
            <person name="Mori T."/>
            <person name="Ruckert C."/>
            <person name="Uria A.R."/>
            <person name="Helf M.J."/>
            <person name="Takada K."/>
            <person name="Gernert C."/>
            <person name="Steffens U.A."/>
            <person name="Heycke N."/>
            <person name="Schmitt S."/>
            <person name="Rinke C."/>
            <person name="Helfrich E.J."/>
            <person name="Brachmann A.O."/>
            <person name="Gurgui C."/>
            <person name="Wakimoto T."/>
            <person name="Kracht M."/>
            <person name="Crusemann M."/>
            <person name="Hentschel U."/>
            <person name="Abe I."/>
            <person name="Matsunaga S."/>
            <person name="Kalinowski J."/>
            <person name="Takeyama H."/>
            <person name="Piel J."/>
        </authorList>
    </citation>
    <scope>NUCLEOTIDE SEQUENCE [LARGE SCALE GENOMIC DNA]</scope>
    <source>
        <strain evidence="9">TSY1</strain>
    </source>
</reference>
<dbReference type="GO" id="GO:0006520">
    <property type="term" value="P:amino acid metabolic process"/>
    <property type="evidence" value="ECO:0007669"/>
    <property type="project" value="InterPro"/>
</dbReference>
<accession>W4LLS3</accession>
<dbReference type="PROSITE" id="PS00105">
    <property type="entry name" value="AA_TRANSFER_CLASS_1"/>
    <property type="match status" value="1"/>
</dbReference>
<dbReference type="PRINTS" id="PR00753">
    <property type="entry name" value="ACCSYNTHASE"/>
</dbReference>
<evidence type="ECO:0000259" key="7">
    <source>
        <dbReference type="Pfam" id="PF00155"/>
    </source>
</evidence>
<evidence type="ECO:0000256" key="3">
    <source>
        <dbReference type="ARBA" id="ARBA00022576"/>
    </source>
</evidence>
<evidence type="ECO:0000313" key="9">
    <source>
        <dbReference type="Proteomes" id="UP000019141"/>
    </source>
</evidence>
<comment type="caution">
    <text evidence="8">The sequence shown here is derived from an EMBL/GenBank/DDBJ whole genome shotgun (WGS) entry which is preliminary data.</text>
</comment>
<dbReference type="AlphaFoldDB" id="W4LLS3"/>
<dbReference type="PANTHER" id="PTHR46383">
    <property type="entry name" value="ASPARTATE AMINOTRANSFERASE"/>
    <property type="match status" value="1"/>
</dbReference>
<dbReference type="InterPro" id="IPR015424">
    <property type="entry name" value="PyrdxlP-dep_Trfase"/>
</dbReference>
<sequence>MQLSAFAKILKPSETLAVSTKAKTLRAQGRDVIDFGLGEPDFNTPENVIRAAEHAMAEGVTKYTPPVGLPELRRVISEKLKRENDLDFTPEQIVVSCGAKHVLYNLAMLLVGSGDEVIIPGPCWVTYPAQVEMAGATPVIIPTTADEDFKITGEVLRRYITPQTRGFILNSPCNPTGTVYTPEELEDLAKVLLDTDLFIVTDEIYEHIIFDGVKQISIASLDPALKERSIIVNGFSKTYSMTGWRLGYCAGPANLIEMYGRLQSQSTSNATSFAQVAGIEALTGPQDTVAMMVAEFERRRNFVVEQLNAMPGVACNMPRGAFYVFPKVDALYGKSAQGHTVKTSMDMADYLLDEAGVALVPGDGFCDDRYVRISYATSMESLQTGLERMRQALQQLQ</sequence>
<evidence type="ECO:0000256" key="5">
    <source>
        <dbReference type="ARBA" id="ARBA00022898"/>
    </source>
</evidence>
<evidence type="ECO:0000256" key="1">
    <source>
        <dbReference type="ARBA" id="ARBA00001933"/>
    </source>
</evidence>
<dbReference type="GO" id="GO:0030170">
    <property type="term" value="F:pyridoxal phosphate binding"/>
    <property type="evidence" value="ECO:0007669"/>
    <property type="project" value="InterPro"/>
</dbReference>
<dbReference type="EMBL" id="AZHW01000487">
    <property type="protein sequence ID" value="ETW99053.1"/>
    <property type="molecule type" value="Genomic_DNA"/>
</dbReference>
<dbReference type="Gene3D" id="3.90.1150.10">
    <property type="entry name" value="Aspartate Aminotransferase, domain 1"/>
    <property type="match status" value="1"/>
</dbReference>
<dbReference type="Pfam" id="PF00155">
    <property type="entry name" value="Aminotran_1_2"/>
    <property type="match status" value="1"/>
</dbReference>
<dbReference type="InterPro" id="IPR004839">
    <property type="entry name" value="Aminotransferase_I/II_large"/>
</dbReference>
<dbReference type="HOGENOM" id="CLU_017584_4_3_7"/>
<dbReference type="FunFam" id="3.40.640.10:FF:000033">
    <property type="entry name" value="Aspartate aminotransferase"/>
    <property type="match status" value="1"/>
</dbReference>
<evidence type="ECO:0000256" key="2">
    <source>
        <dbReference type="ARBA" id="ARBA00007441"/>
    </source>
</evidence>